<feature type="domain" description="Zn(2)-C6 fungal-type" evidence="8">
    <location>
        <begin position="30"/>
        <end position="58"/>
    </location>
</feature>
<dbReference type="InterPro" id="IPR052360">
    <property type="entry name" value="Transcr_Regulatory_Proteins"/>
</dbReference>
<dbReference type="PANTHER" id="PTHR36206:SF10">
    <property type="entry name" value="ZN(II)2CYS6 TRANSCRIPTION FACTOR (EUROFUNG)"/>
    <property type="match status" value="1"/>
</dbReference>
<evidence type="ECO:0000259" key="8">
    <source>
        <dbReference type="PROSITE" id="PS50048"/>
    </source>
</evidence>
<feature type="region of interest" description="Disordered" evidence="7">
    <location>
        <begin position="1"/>
        <end position="22"/>
    </location>
</feature>
<dbReference type="GO" id="GO:0008270">
    <property type="term" value="F:zinc ion binding"/>
    <property type="evidence" value="ECO:0007669"/>
    <property type="project" value="InterPro"/>
</dbReference>
<dbReference type="Gene3D" id="4.10.240.10">
    <property type="entry name" value="Zn(2)-C6 fungal-type DNA-binding domain"/>
    <property type="match status" value="1"/>
</dbReference>
<organism evidence="9 10">
    <name type="scientific">Tolypocladium capitatum</name>
    <dbReference type="NCBI Taxonomy" id="45235"/>
    <lineage>
        <taxon>Eukaryota</taxon>
        <taxon>Fungi</taxon>
        <taxon>Dikarya</taxon>
        <taxon>Ascomycota</taxon>
        <taxon>Pezizomycotina</taxon>
        <taxon>Sordariomycetes</taxon>
        <taxon>Hypocreomycetidae</taxon>
        <taxon>Hypocreales</taxon>
        <taxon>Ophiocordycipitaceae</taxon>
        <taxon>Tolypocladium</taxon>
    </lineage>
</organism>
<dbReference type="PANTHER" id="PTHR36206">
    <property type="entry name" value="ASPERCRYPTIN BIOSYNTHESIS CLUSTER-SPECIFIC TRANSCRIPTION REGULATOR ATNN-RELATED"/>
    <property type="match status" value="1"/>
</dbReference>
<evidence type="ECO:0000313" key="10">
    <source>
        <dbReference type="Proteomes" id="UP000236621"/>
    </source>
</evidence>
<dbReference type="STRING" id="45235.A0A2K3QJ84"/>
<keyword evidence="2" id="KW-0862">Zinc</keyword>
<dbReference type="CDD" id="cd00067">
    <property type="entry name" value="GAL4"/>
    <property type="match status" value="1"/>
</dbReference>
<keyword evidence="5" id="KW-0804">Transcription</keyword>
<dbReference type="GO" id="GO:0000981">
    <property type="term" value="F:DNA-binding transcription factor activity, RNA polymerase II-specific"/>
    <property type="evidence" value="ECO:0007669"/>
    <property type="project" value="InterPro"/>
</dbReference>
<evidence type="ECO:0000256" key="6">
    <source>
        <dbReference type="ARBA" id="ARBA00023242"/>
    </source>
</evidence>
<protein>
    <submittedName>
        <fullName evidence="9">Transcriptional regulatory protein moc3</fullName>
    </submittedName>
</protein>
<dbReference type="Pfam" id="PF11951">
    <property type="entry name" value="Fungal_trans_2"/>
    <property type="match status" value="1"/>
</dbReference>
<sequence length="539" mass="59120">MSSKRTANAPTQRTQTRQTTRRPYTRTKLGCRTCKIRKVRCDETWPTCGNCTKTGRCCDGVAPAHDAQNQRMVVTFTVPLTLSHFRPSQAGGELGQGDVEYLDLFRHELVACVVGGGRVTWRRLVLQAVHEEQAPCHAAIAFSALQRARAATRSSSCGDGDGAKGLAASSEMRLALRHYGRCIQKMQCVVASGGDDDGRRVNVALLCTVICICFELCMDEPVVALSHLEHGLNIVSTNHSSVDADVALAFSRLDLQATMFLGRRAPALDMDRVAACSLSAEGGYQEADRDLTCLTSRLFSFMRTEADGFRYLEPGSVPLHVAAEAGKLDEDLSAFQGRYLAPGTQFAESGRLAETSLIRVKHLTATVLLATSLAAEEAIYDRFTPQFLDIVTLAAGLLDGPPRKTASAAGFSLDMGVVHSLYVTAGKCRHPLIRRHAVRLLDAVPGAEGAWEAKEHARIGERVMQLEERGLDLGLDMDMGSGLQLSTDWDLSRVPEWRRIHSVDIRPQNGGLRCAEVVFRWRPNGMDGEWEDFQEVMSW</sequence>
<name>A0A2K3QJ84_9HYPO</name>
<feature type="compositionally biased region" description="Low complexity" evidence="7">
    <location>
        <begin position="1"/>
        <end position="18"/>
    </location>
</feature>
<dbReference type="Pfam" id="PF00172">
    <property type="entry name" value="Zn_clus"/>
    <property type="match status" value="1"/>
</dbReference>
<accession>A0A2K3QJ84</accession>
<gene>
    <name evidence="9" type="ORF">TCAP_02520</name>
</gene>
<dbReference type="SMART" id="SM00066">
    <property type="entry name" value="GAL4"/>
    <property type="match status" value="1"/>
</dbReference>
<dbReference type="InterPro" id="IPR001138">
    <property type="entry name" value="Zn2Cys6_DnaBD"/>
</dbReference>
<reference evidence="9 10" key="1">
    <citation type="submission" date="2017-08" db="EMBL/GenBank/DDBJ databases">
        <title>Harnessing the power of phylogenomics to disentangle the directionality and signatures of interkingdom host jumping in the parasitic fungal genus Tolypocladium.</title>
        <authorList>
            <person name="Quandt C.A."/>
            <person name="Patterson W."/>
            <person name="Spatafora J.W."/>
        </authorList>
    </citation>
    <scope>NUCLEOTIDE SEQUENCE [LARGE SCALE GENOMIC DNA]</scope>
    <source>
        <strain evidence="9 10">CBS 113982</strain>
    </source>
</reference>
<dbReference type="PROSITE" id="PS50048">
    <property type="entry name" value="ZN2_CY6_FUNGAL_2"/>
    <property type="match status" value="1"/>
</dbReference>
<keyword evidence="6" id="KW-0539">Nucleus</keyword>
<dbReference type="Proteomes" id="UP000236621">
    <property type="component" value="Unassembled WGS sequence"/>
</dbReference>
<dbReference type="InterPro" id="IPR036864">
    <property type="entry name" value="Zn2-C6_fun-type_DNA-bd_sf"/>
</dbReference>
<dbReference type="GO" id="GO:0003677">
    <property type="term" value="F:DNA binding"/>
    <property type="evidence" value="ECO:0007669"/>
    <property type="project" value="UniProtKB-KW"/>
</dbReference>
<dbReference type="OrthoDB" id="3172332at2759"/>
<evidence type="ECO:0000256" key="4">
    <source>
        <dbReference type="ARBA" id="ARBA00023125"/>
    </source>
</evidence>
<dbReference type="SUPFAM" id="SSF57701">
    <property type="entry name" value="Zn2/Cys6 DNA-binding domain"/>
    <property type="match status" value="1"/>
</dbReference>
<dbReference type="InterPro" id="IPR021858">
    <property type="entry name" value="Fun_TF"/>
</dbReference>
<evidence type="ECO:0000256" key="1">
    <source>
        <dbReference type="ARBA" id="ARBA00022723"/>
    </source>
</evidence>
<evidence type="ECO:0000256" key="7">
    <source>
        <dbReference type="SAM" id="MobiDB-lite"/>
    </source>
</evidence>
<evidence type="ECO:0000256" key="2">
    <source>
        <dbReference type="ARBA" id="ARBA00022833"/>
    </source>
</evidence>
<dbReference type="EMBL" id="NRSZ01000388">
    <property type="protein sequence ID" value="PNY27569.1"/>
    <property type="molecule type" value="Genomic_DNA"/>
</dbReference>
<evidence type="ECO:0000256" key="3">
    <source>
        <dbReference type="ARBA" id="ARBA00023015"/>
    </source>
</evidence>
<keyword evidence="3" id="KW-0805">Transcription regulation</keyword>
<keyword evidence="10" id="KW-1185">Reference proteome</keyword>
<evidence type="ECO:0000313" key="9">
    <source>
        <dbReference type="EMBL" id="PNY27569.1"/>
    </source>
</evidence>
<keyword evidence="1" id="KW-0479">Metal-binding</keyword>
<evidence type="ECO:0000256" key="5">
    <source>
        <dbReference type="ARBA" id="ARBA00023163"/>
    </source>
</evidence>
<comment type="caution">
    <text evidence="9">The sequence shown here is derived from an EMBL/GenBank/DDBJ whole genome shotgun (WGS) entry which is preliminary data.</text>
</comment>
<dbReference type="PROSITE" id="PS00463">
    <property type="entry name" value="ZN2_CY6_FUNGAL_1"/>
    <property type="match status" value="1"/>
</dbReference>
<dbReference type="AlphaFoldDB" id="A0A2K3QJ84"/>
<proteinExistence type="predicted"/>
<keyword evidence="4" id="KW-0238">DNA-binding</keyword>